<dbReference type="Proteomes" id="UP000515154">
    <property type="component" value="Linkage group LG29"/>
</dbReference>
<dbReference type="AlphaFoldDB" id="A0A6P7TN68"/>
<keyword evidence="3" id="KW-1185">Reference proteome</keyword>
<dbReference type="Pfam" id="PF12130">
    <property type="entry name" value="bMERB_dom"/>
    <property type="match status" value="1"/>
</dbReference>
<dbReference type="InterPro" id="IPR022735">
    <property type="entry name" value="bMERB_dom"/>
</dbReference>
<dbReference type="SMART" id="SM01203">
    <property type="entry name" value="DUF3585"/>
    <property type="match status" value="1"/>
</dbReference>
<dbReference type="RefSeq" id="XP_029653103.1">
    <property type="nucleotide sequence ID" value="XM_029797243.2"/>
</dbReference>
<dbReference type="InterPro" id="IPR050540">
    <property type="entry name" value="F-actin_Monoox_Mical"/>
</dbReference>
<dbReference type="PANTHER" id="PTHR23167">
    <property type="entry name" value="CALPONIN HOMOLOGY DOMAIN-CONTAINING PROTEIN DDB_G0272472-RELATED"/>
    <property type="match status" value="1"/>
</dbReference>
<accession>A0A6P7TN68</accession>
<sequence>MLSTSSQEELKDTNQYVKSETEALEREQTQIDERAASLEMELRTVMKKGNNRSKEEQLMQEWFLLVNKRNALIRRQMQLNILEKEDDLERKFQLLTREIRNIMDIDDWQKTEAQKKREKLLLDKLVAVVNKRDELVQHLDTQEKAIAEDEELDLKISEGNLLRKEKICSVQ</sequence>
<evidence type="ECO:0000313" key="4">
    <source>
        <dbReference type="RefSeq" id="XP_029653103.1"/>
    </source>
</evidence>
<feature type="compositionally biased region" description="Polar residues" evidence="1">
    <location>
        <begin position="1"/>
        <end position="18"/>
    </location>
</feature>
<gene>
    <name evidence="4" type="primary">LOC115226220</name>
</gene>
<protein>
    <submittedName>
        <fullName evidence="4">EH domain-binding protein 1</fullName>
    </submittedName>
</protein>
<dbReference type="PROSITE" id="PS51848">
    <property type="entry name" value="BMERB"/>
    <property type="match status" value="1"/>
</dbReference>
<dbReference type="KEGG" id="osn:115226220"/>
<name>A0A6P7TN68_9MOLL</name>
<evidence type="ECO:0000313" key="3">
    <source>
        <dbReference type="Proteomes" id="UP000515154"/>
    </source>
</evidence>
<dbReference type="PANTHER" id="PTHR23167:SF46">
    <property type="entry name" value="EPS15 HOMOLOGY DOMAIN CONTAINING PROTEIN-BINDING PROTEIN 1, ISOFORM F"/>
    <property type="match status" value="1"/>
</dbReference>
<feature type="domain" description="BMERB" evidence="2">
    <location>
        <begin position="4"/>
        <end position="155"/>
    </location>
</feature>
<organism evidence="3 4">
    <name type="scientific">Octopus sinensis</name>
    <name type="common">East Asian common octopus</name>
    <dbReference type="NCBI Taxonomy" id="2607531"/>
    <lineage>
        <taxon>Eukaryota</taxon>
        <taxon>Metazoa</taxon>
        <taxon>Spiralia</taxon>
        <taxon>Lophotrochozoa</taxon>
        <taxon>Mollusca</taxon>
        <taxon>Cephalopoda</taxon>
        <taxon>Coleoidea</taxon>
        <taxon>Octopodiformes</taxon>
        <taxon>Octopoda</taxon>
        <taxon>Incirrata</taxon>
        <taxon>Octopodidae</taxon>
        <taxon>Octopus</taxon>
    </lineage>
</organism>
<evidence type="ECO:0000256" key="1">
    <source>
        <dbReference type="SAM" id="MobiDB-lite"/>
    </source>
</evidence>
<reference evidence="4" key="1">
    <citation type="submission" date="2025-08" db="UniProtKB">
        <authorList>
            <consortium name="RefSeq"/>
        </authorList>
    </citation>
    <scope>IDENTIFICATION</scope>
</reference>
<feature type="region of interest" description="Disordered" evidence="1">
    <location>
        <begin position="1"/>
        <end position="27"/>
    </location>
</feature>
<evidence type="ECO:0000259" key="2">
    <source>
        <dbReference type="PROSITE" id="PS51848"/>
    </source>
</evidence>
<proteinExistence type="predicted"/>